<protein>
    <submittedName>
        <fullName evidence="1">Uncharacterized protein</fullName>
    </submittedName>
</protein>
<comment type="caution">
    <text evidence="1">The sequence shown here is derived from an EMBL/GenBank/DDBJ whole genome shotgun (WGS) entry which is preliminary data.</text>
</comment>
<dbReference type="AlphaFoldDB" id="A0A0F9THZ2"/>
<sequence>MTREDVEQIRQELDQVERTPDGRLLVDDVIEAAKENKDWELHKRFNWNIKEAALEHWREVCRRVIRQVHITKPDGSGEVTRHYINLTPSGEEQGYHILAEVLDDKERRVKLLLQSKREAENWLSSFQMKYGQLSELDLSILERAVKRTFAGVDDIE</sequence>
<reference evidence="1" key="1">
    <citation type="journal article" date="2015" name="Nature">
        <title>Complex archaea that bridge the gap between prokaryotes and eukaryotes.</title>
        <authorList>
            <person name="Spang A."/>
            <person name="Saw J.H."/>
            <person name="Jorgensen S.L."/>
            <person name="Zaremba-Niedzwiedzka K."/>
            <person name="Martijn J."/>
            <person name="Lind A.E."/>
            <person name="van Eijk R."/>
            <person name="Schleper C."/>
            <person name="Guy L."/>
            <person name="Ettema T.J."/>
        </authorList>
    </citation>
    <scope>NUCLEOTIDE SEQUENCE</scope>
</reference>
<accession>A0A0F9THZ2</accession>
<name>A0A0F9THZ2_9ZZZZ</name>
<proteinExistence type="predicted"/>
<dbReference type="EMBL" id="LAZR01000225">
    <property type="protein sequence ID" value="KKN80820.1"/>
    <property type="molecule type" value="Genomic_DNA"/>
</dbReference>
<gene>
    <name evidence="1" type="ORF">LCGC14_0326260</name>
</gene>
<organism evidence="1">
    <name type="scientific">marine sediment metagenome</name>
    <dbReference type="NCBI Taxonomy" id="412755"/>
    <lineage>
        <taxon>unclassified sequences</taxon>
        <taxon>metagenomes</taxon>
        <taxon>ecological metagenomes</taxon>
    </lineage>
</organism>
<evidence type="ECO:0000313" key="1">
    <source>
        <dbReference type="EMBL" id="KKN80820.1"/>
    </source>
</evidence>